<sequence length="893" mass="100459">MEKAWQKRGRGRGTQRSQKGISQKPLSRGRGTASSVPGGLRGHDQLSAELRFRDTSEQHEKNAKKILQSFEDCYQSSSEEEDIDDTNILSQLTKSYKGSHPTQANITNGDYNHDETHLGITTQYLTECCQSGAITCLVCISTVKRQNETWSCEKCFAIFHLKCIKQWVLQGVAQATLLSDEYFPNKDLPWYCPKCRNEYPKSKCPDGYYCFCGAEKNPSPDPWLLPHSCGNTCNKLLKNPPCGHHCLLLCHPGPCPPCPQTVQLRCHCGKQKPASRRCGSGKWSCGKICGKLLSCNKHKCESVCHSDECTPCTQTSIQDCTCGAEKQTRPCSEPHWNCGKVCDKLLSCGFHKCEKSCHAPGQCYECPRSGVRACPCGKTNFHNLKCTEKVTLCEHTCGKSLGCFSNHKCSRRCHFGPCGSCPLMAVKTCRCGKRERELPCQKVYICETKCQKMRSCGRHHCKRKCCTGNCPPCEQICGHTLQCKKHKCQMLCHQGPCYPCPLTSKVSCTCGETYIMVVCGKEKTTKPPRCRKKCKSPSDCHHAKRIPHSCHFGDCPKCTQVCNQTLPCGHLCPSQCHDNVVVRNETRAPAPWELPQLTYIIKKLPCPPCKVPVSVVCRGKHDTSDFPCSEAREYSCGRKCGRQLTCSNHLCELECHPVGEDEALASSCAPCERPCSKPRPEGCAHDCISVCHPDMCPPCRKRIRMKCHCGMVSLKHLCCEWAGRSQEECDRMASCGNHCPKLLSPCEHLCPLQCHPGQCPPSTECSKKITVRCPCKRRKKESVCSYIHLENFKLQCDDECMKVKAAKRAEKEEAEQRKRDEEARKQLEEVEKFERKMNRRSRLRKRSQSADEKDAENGWKRFLSSRLCQILHYIFVASVVLASIAYAYYLSNI</sequence>
<evidence type="ECO:0008006" key="14">
    <source>
        <dbReference type="Google" id="ProtNLM"/>
    </source>
</evidence>
<dbReference type="CDD" id="cd06008">
    <property type="entry name" value="NF-X1-zinc-finger"/>
    <property type="match status" value="6"/>
</dbReference>
<feature type="compositionally biased region" description="Basic residues" evidence="8">
    <location>
        <begin position="1"/>
        <end position="13"/>
    </location>
</feature>
<dbReference type="PANTHER" id="PTHR12360:SF1">
    <property type="entry name" value="NF-X1-TYPE ZINC FINGER PROTEIN NFXL1"/>
    <property type="match status" value="1"/>
</dbReference>
<dbReference type="InterPro" id="IPR019787">
    <property type="entry name" value="Znf_PHD-finger"/>
</dbReference>
<keyword evidence="9" id="KW-0472">Membrane</keyword>
<evidence type="ECO:0000256" key="1">
    <source>
        <dbReference type="ARBA" id="ARBA00007269"/>
    </source>
</evidence>
<dbReference type="SUPFAM" id="SSF57903">
    <property type="entry name" value="FYVE/PHD zinc finger"/>
    <property type="match status" value="1"/>
</dbReference>
<evidence type="ECO:0000256" key="7">
    <source>
        <dbReference type="SAM" id="Coils"/>
    </source>
</evidence>
<evidence type="ECO:0000259" key="10">
    <source>
        <dbReference type="PROSITE" id="PS50016"/>
    </source>
</evidence>
<comment type="caution">
    <text evidence="12">The sequence shown here is derived from an EMBL/GenBank/DDBJ whole genome shotgun (WGS) entry which is preliminary data.</text>
</comment>
<gene>
    <name evidence="12" type="ORF">CVLEPA_LOCUS14756</name>
</gene>
<name>A0ABP0FZ64_CLALP</name>
<evidence type="ECO:0000313" key="13">
    <source>
        <dbReference type="Proteomes" id="UP001642483"/>
    </source>
</evidence>
<accession>A0ABP0FZ64</accession>
<keyword evidence="4 6" id="KW-0863">Zinc-finger</keyword>
<evidence type="ECO:0000256" key="8">
    <source>
        <dbReference type="SAM" id="MobiDB-lite"/>
    </source>
</evidence>
<feature type="compositionally biased region" description="Polar residues" evidence="8">
    <location>
        <begin position="14"/>
        <end position="25"/>
    </location>
</feature>
<organism evidence="12 13">
    <name type="scientific">Clavelina lepadiformis</name>
    <name type="common">Light-bulb sea squirt</name>
    <name type="synonym">Ascidia lepadiformis</name>
    <dbReference type="NCBI Taxonomy" id="159417"/>
    <lineage>
        <taxon>Eukaryota</taxon>
        <taxon>Metazoa</taxon>
        <taxon>Chordata</taxon>
        <taxon>Tunicata</taxon>
        <taxon>Ascidiacea</taxon>
        <taxon>Aplousobranchia</taxon>
        <taxon>Clavelinidae</taxon>
        <taxon>Clavelina</taxon>
    </lineage>
</organism>
<dbReference type="CDD" id="cd16697">
    <property type="entry name" value="RING-CH-C4HC3_NFXL1"/>
    <property type="match status" value="1"/>
</dbReference>
<feature type="domain" description="RING-type" evidence="11">
    <location>
        <begin position="136"/>
        <end position="196"/>
    </location>
</feature>
<dbReference type="InterPro" id="IPR034078">
    <property type="entry name" value="NFX1_fam"/>
</dbReference>
<keyword evidence="2" id="KW-0479">Metal-binding</keyword>
<feature type="region of interest" description="Disordered" evidence="8">
    <location>
        <begin position="1"/>
        <end position="47"/>
    </location>
</feature>
<dbReference type="InterPro" id="IPR001965">
    <property type="entry name" value="Znf_PHD"/>
</dbReference>
<evidence type="ECO:0000256" key="3">
    <source>
        <dbReference type="ARBA" id="ARBA00022737"/>
    </source>
</evidence>
<keyword evidence="13" id="KW-1185">Reference proteome</keyword>
<protein>
    <recommendedName>
        <fullName evidence="14">NF-X1-type zinc finger protein NFXL1</fullName>
    </recommendedName>
</protein>
<evidence type="ECO:0000256" key="2">
    <source>
        <dbReference type="ARBA" id="ARBA00022723"/>
    </source>
</evidence>
<evidence type="ECO:0000256" key="9">
    <source>
        <dbReference type="SAM" id="Phobius"/>
    </source>
</evidence>
<dbReference type="SMART" id="SM00249">
    <property type="entry name" value="PHD"/>
    <property type="match status" value="1"/>
</dbReference>
<feature type="transmembrane region" description="Helical" evidence="9">
    <location>
        <begin position="870"/>
        <end position="890"/>
    </location>
</feature>
<evidence type="ECO:0000256" key="5">
    <source>
        <dbReference type="ARBA" id="ARBA00022833"/>
    </source>
</evidence>
<dbReference type="PROSITE" id="PS50016">
    <property type="entry name" value="ZF_PHD_2"/>
    <property type="match status" value="1"/>
</dbReference>
<evidence type="ECO:0000313" key="12">
    <source>
        <dbReference type="EMBL" id="CAK8683714.1"/>
    </source>
</evidence>
<feature type="coiled-coil region" evidence="7">
    <location>
        <begin position="804"/>
        <end position="831"/>
    </location>
</feature>
<evidence type="ECO:0000259" key="11">
    <source>
        <dbReference type="PROSITE" id="PS50089"/>
    </source>
</evidence>
<dbReference type="InterPro" id="IPR011011">
    <property type="entry name" value="Znf_FYVE_PHD"/>
</dbReference>
<keyword evidence="7" id="KW-0175">Coiled coil</keyword>
<dbReference type="Proteomes" id="UP001642483">
    <property type="component" value="Unassembled WGS sequence"/>
</dbReference>
<dbReference type="EMBL" id="CAWYQH010000097">
    <property type="protein sequence ID" value="CAK8683714.1"/>
    <property type="molecule type" value="Genomic_DNA"/>
</dbReference>
<dbReference type="InterPro" id="IPR001841">
    <property type="entry name" value="Znf_RING"/>
</dbReference>
<keyword evidence="3" id="KW-0677">Repeat</keyword>
<keyword evidence="9" id="KW-1133">Transmembrane helix</keyword>
<proteinExistence type="inferred from homology"/>
<dbReference type="SMART" id="SM00438">
    <property type="entry name" value="ZnF_NFX"/>
    <property type="match status" value="11"/>
</dbReference>
<feature type="domain" description="PHD-type" evidence="10">
    <location>
        <begin position="133"/>
        <end position="198"/>
    </location>
</feature>
<dbReference type="CDD" id="cd22265">
    <property type="entry name" value="UDM1_RNF168"/>
    <property type="match status" value="1"/>
</dbReference>
<dbReference type="PROSITE" id="PS50089">
    <property type="entry name" value="ZF_RING_2"/>
    <property type="match status" value="1"/>
</dbReference>
<keyword evidence="9" id="KW-0812">Transmembrane</keyword>
<dbReference type="InterPro" id="IPR000967">
    <property type="entry name" value="Znf_NFX1"/>
</dbReference>
<evidence type="ECO:0000256" key="6">
    <source>
        <dbReference type="PROSITE-ProRule" id="PRU00175"/>
    </source>
</evidence>
<comment type="similarity">
    <text evidence="1">Belongs to the NFX1 family.</text>
</comment>
<evidence type="ECO:0000256" key="4">
    <source>
        <dbReference type="ARBA" id="ARBA00022771"/>
    </source>
</evidence>
<dbReference type="PANTHER" id="PTHR12360">
    <property type="entry name" value="NUCLEAR TRANSCRIPTION FACTOR, X-BOX BINDING 1 NFX1"/>
    <property type="match status" value="1"/>
</dbReference>
<keyword evidence="5" id="KW-0862">Zinc</keyword>
<reference evidence="12 13" key="1">
    <citation type="submission" date="2024-02" db="EMBL/GenBank/DDBJ databases">
        <authorList>
            <person name="Daric V."/>
            <person name="Darras S."/>
        </authorList>
    </citation>
    <scope>NUCLEOTIDE SEQUENCE [LARGE SCALE GENOMIC DNA]</scope>
</reference>